<dbReference type="Proteomes" id="UP000663850">
    <property type="component" value="Unassembled WGS sequence"/>
</dbReference>
<organism evidence="2 3">
    <name type="scientific">Rhizoctonia solani</name>
    <dbReference type="NCBI Taxonomy" id="456999"/>
    <lineage>
        <taxon>Eukaryota</taxon>
        <taxon>Fungi</taxon>
        <taxon>Dikarya</taxon>
        <taxon>Basidiomycota</taxon>
        <taxon>Agaricomycotina</taxon>
        <taxon>Agaricomycetes</taxon>
        <taxon>Cantharellales</taxon>
        <taxon>Ceratobasidiaceae</taxon>
        <taxon>Rhizoctonia</taxon>
    </lineage>
</organism>
<feature type="domain" description="CHAT" evidence="1">
    <location>
        <begin position="854"/>
        <end position="1135"/>
    </location>
</feature>
<evidence type="ECO:0000313" key="3">
    <source>
        <dbReference type="Proteomes" id="UP000663850"/>
    </source>
</evidence>
<dbReference type="SMART" id="SM00028">
    <property type="entry name" value="TPR"/>
    <property type="match status" value="4"/>
</dbReference>
<evidence type="ECO:0000313" key="2">
    <source>
        <dbReference type="EMBL" id="CAE6455603.1"/>
    </source>
</evidence>
<dbReference type="SUPFAM" id="SSF48452">
    <property type="entry name" value="TPR-like"/>
    <property type="match status" value="1"/>
</dbReference>
<dbReference type="InterPro" id="IPR024983">
    <property type="entry name" value="CHAT_dom"/>
</dbReference>
<dbReference type="Gene3D" id="1.25.40.10">
    <property type="entry name" value="Tetratricopeptide repeat domain"/>
    <property type="match status" value="2"/>
</dbReference>
<gene>
    <name evidence="2" type="ORF">RDB_LOCUS45336</name>
</gene>
<reference evidence="2" key="1">
    <citation type="submission" date="2021-01" db="EMBL/GenBank/DDBJ databases">
        <authorList>
            <person name="Kaushik A."/>
        </authorList>
    </citation>
    <scope>NUCLEOTIDE SEQUENCE</scope>
    <source>
        <strain evidence="2">Type strain: AG8-Rh-89/</strain>
    </source>
</reference>
<dbReference type="PANTHER" id="PTHR19959">
    <property type="entry name" value="KINESIN LIGHT CHAIN"/>
    <property type="match status" value="1"/>
</dbReference>
<dbReference type="Pfam" id="PF12770">
    <property type="entry name" value="CHAT"/>
    <property type="match status" value="1"/>
</dbReference>
<comment type="caution">
    <text evidence="2">The sequence shown here is derived from an EMBL/GenBank/DDBJ whole genome shotgun (WGS) entry which is preliminary data.</text>
</comment>
<dbReference type="AlphaFoldDB" id="A0A8H3GKY2"/>
<accession>A0A8H3GKY2</accession>
<name>A0A8H3GKY2_9AGAM</name>
<dbReference type="SUPFAM" id="SSF81901">
    <property type="entry name" value="HCP-like"/>
    <property type="match status" value="1"/>
</dbReference>
<dbReference type="InterPro" id="IPR011990">
    <property type="entry name" value="TPR-like_helical_dom_sf"/>
</dbReference>
<dbReference type="InterPro" id="IPR019734">
    <property type="entry name" value="TPR_rpt"/>
</dbReference>
<sequence length="1135" mass="124741">MSHDHAPPSAVGDQSDLRSQFVNLGEYHFSRFRELGEPGDIDKAIDYMSMGLNLTPGDHPGLPRVLTSLGASHQIQFQRLGKLDDLQKAVEYMSIARTLIPDDCSCFPLLLNNLATSYDARFERLGEPDDLDQSIGCRSRALTSTPSGHPYFTTLLTNLGTSHSIRFSRLGQQGDAEKAVEYLSSALTLTPGDHPDLPLRLRNLGAAYGDRFDCLADLADLEKAIEYESRALALIPSDHPEFPSVLNNLGGSHTVRFQHLGGIDDIEKTIEYLSAALKLTSDDHPRLPVLLSNLGVSHTDRFWRLGEPADLEKAIACDSRALALTPDGHPQLPSRLSHLGTSHTVRFRSLGELDDIEKAIKYMSIAYSLTPSDHPNLISQLGHLGTSHSIRFEILGELGDIEKAIEYGSRAISLAPKGHSDLPSLLVNLGAYHGTRFQRVGDPSDLEQAIACQSRALSVTPDAHPHLPSLLVNLGVSHSLRFTHLGELHDLEEAIQCGCRALTLTPDGHTDLPTWLASLGVSYSLRFEHLHELCDLEKAIEFQSRALALTPNGDPGLPVRYHGLARFQLFHSLSTGEPSDMQDSLHSFRQASQSLFGAPGHKFAAALEWANFASKLSALKCIEAYQTAINLLPQFIWLGATTHQRYQNLDQTRNLAVRAAAAAISSLDYQLALEWLEHARCVVWNQSLMLRSPLDGLASSHPSLAARLLTVANQLHHVSTESQASRELCSNAINSEQAAQHHRRLAKEYNELLSQSRQLPDFEDFLQPMKAINLIRSARSGPVVVVNCDRDRCDALLILPGKDEIIHVPLQNFTGEMAWRCRSELEASLRRKGIRERGFKVRQEAGDKDDIESVLTNLWNNVVKPVIDVLGYMDNVSTDNLPHVTWCPTGALSFLPLHAAGDYNGPRPRVFDYIISSYTPTLTALLVSTPSILNHDSRVLAIGQANTPGCSSLPGTTKELEYMKAHTQAKAKYSQLISNQATTTAVLDAMEAHDWVHLACHAHQNVKDPTKSGFYLHDGTLDLASINQRSFKNKGLAFLSACHTAAGDEKLPDEAVHLASGMLMAGYASVIATMWSVRDVDAPLVADKVYTQLMKDGKLGNGEAGRALHNAIAVLRDKVGEKEFGRWVPYIHIGS</sequence>
<evidence type="ECO:0000259" key="1">
    <source>
        <dbReference type="Pfam" id="PF12770"/>
    </source>
</evidence>
<dbReference type="PANTHER" id="PTHR19959:SF119">
    <property type="entry name" value="FUNGAL LIPASE-LIKE DOMAIN-CONTAINING PROTEIN"/>
    <property type="match status" value="1"/>
</dbReference>
<protein>
    <recommendedName>
        <fullName evidence="1">CHAT domain-containing protein</fullName>
    </recommendedName>
</protein>
<dbReference type="EMBL" id="CAJMWZ010002425">
    <property type="protein sequence ID" value="CAE6455603.1"/>
    <property type="molecule type" value="Genomic_DNA"/>
</dbReference>
<proteinExistence type="predicted"/>